<evidence type="ECO:0000313" key="4">
    <source>
        <dbReference type="Proteomes" id="UP000032721"/>
    </source>
</evidence>
<evidence type="ECO:0000256" key="1">
    <source>
        <dbReference type="SAM" id="Phobius"/>
    </source>
</evidence>
<reference evidence="2 4" key="1">
    <citation type="submission" date="2013-07" db="EMBL/GenBank/DDBJ databases">
        <authorList>
            <person name="Genoscope - CEA"/>
        </authorList>
    </citation>
    <scope>NUCLEOTIDE SEQUENCE [LARGE SCALE GENOMIC DNA]</scope>
    <source>
        <strain evidence="2">FRM16</strain>
        <strain evidence="4">FRM16 / DSM 17909</strain>
    </source>
</reference>
<feature type="transmembrane region" description="Helical" evidence="1">
    <location>
        <begin position="70"/>
        <end position="93"/>
    </location>
</feature>
<dbReference type="HOGENOM" id="CLU_150738_1_0_6"/>
<gene>
    <name evidence="3" type="ORF">LY16_02747</name>
    <name evidence="2" type="ORF">XDD1_3913</name>
</gene>
<evidence type="ECO:0000313" key="2">
    <source>
        <dbReference type="EMBL" id="CDG19598.1"/>
    </source>
</evidence>
<keyword evidence="1" id="KW-0472">Membrane</keyword>
<dbReference type="KEGG" id="xdo:XDD1_3913"/>
<feature type="transmembrane region" description="Helical" evidence="1">
    <location>
        <begin position="29"/>
        <end position="50"/>
    </location>
</feature>
<reference evidence="3 5" key="2">
    <citation type="submission" date="2019-07" db="EMBL/GenBank/DDBJ databases">
        <title>Genomic Encyclopedia of Type Strains, Phase I: the one thousand microbial genomes (KMG-I) project.</title>
        <authorList>
            <person name="Kyrpides N."/>
        </authorList>
    </citation>
    <scope>NUCLEOTIDE SEQUENCE [LARGE SCALE GENOMIC DNA]</scope>
    <source>
        <strain evidence="3 5">DSM 17909</strain>
    </source>
</reference>
<dbReference type="EMBL" id="FO704550">
    <property type="protein sequence ID" value="CDG19598.1"/>
    <property type="molecule type" value="Genomic_DNA"/>
</dbReference>
<name>A0A068QX97_9GAMM</name>
<dbReference type="InterPro" id="IPR010665">
    <property type="entry name" value="DUF1240"/>
</dbReference>
<organism evidence="2 4">
    <name type="scientific">Xenorhabdus doucetiae</name>
    <dbReference type="NCBI Taxonomy" id="351671"/>
    <lineage>
        <taxon>Bacteria</taxon>
        <taxon>Pseudomonadati</taxon>
        <taxon>Pseudomonadota</taxon>
        <taxon>Gammaproteobacteria</taxon>
        <taxon>Enterobacterales</taxon>
        <taxon>Morganellaceae</taxon>
        <taxon>Xenorhabdus</taxon>
    </lineage>
</organism>
<dbReference type="AlphaFoldDB" id="A0A068QX97"/>
<protein>
    <submittedName>
        <fullName evidence="3">Uncharacterized protein DUF1240</fullName>
    </submittedName>
</protein>
<dbReference type="Proteomes" id="UP000324170">
    <property type="component" value="Unassembled WGS sequence"/>
</dbReference>
<keyword evidence="5" id="KW-1185">Reference proteome</keyword>
<feature type="transmembrane region" description="Helical" evidence="1">
    <location>
        <begin position="105"/>
        <end position="124"/>
    </location>
</feature>
<proteinExistence type="predicted"/>
<evidence type="ECO:0000313" key="5">
    <source>
        <dbReference type="Proteomes" id="UP000324170"/>
    </source>
</evidence>
<dbReference type="EMBL" id="VNHN01000053">
    <property type="protein sequence ID" value="TYP01238.1"/>
    <property type="molecule type" value="Genomic_DNA"/>
</dbReference>
<keyword evidence="1" id="KW-0812">Transmembrane</keyword>
<dbReference type="Pfam" id="PF06836">
    <property type="entry name" value="DUF1240"/>
    <property type="match status" value="1"/>
</dbReference>
<dbReference type="Proteomes" id="UP000032721">
    <property type="component" value="Chromosome"/>
</dbReference>
<dbReference type="OrthoDB" id="6462665at2"/>
<keyword evidence="1" id="KW-1133">Transmembrane helix</keyword>
<sequence length="155" mass="17937">MIFIIFCNITMNVEKTIVKEVSVDNKNKAIVAISSLFLLLIMNAVLFFVIDDFLSVYNLSNVVVCSWRMFVILFSYPLVCYFCIAPIYYLFFLEMPKNNNSIFKILTFIGILGFVISFPVSWYADYKLKNLGYSTCYKSSWNAPSKYVKDPSLCH</sequence>
<accession>A0A068QX97</accession>
<evidence type="ECO:0000313" key="3">
    <source>
        <dbReference type="EMBL" id="TYP01238.1"/>
    </source>
</evidence>